<dbReference type="EMBL" id="UINC01171972">
    <property type="protein sequence ID" value="SVD76812.1"/>
    <property type="molecule type" value="Genomic_DNA"/>
</dbReference>
<accession>A0A382Y099</accession>
<name>A0A382Y099_9ZZZZ</name>
<evidence type="ECO:0000313" key="1">
    <source>
        <dbReference type="EMBL" id="SVD76812.1"/>
    </source>
</evidence>
<organism evidence="1">
    <name type="scientific">marine metagenome</name>
    <dbReference type="NCBI Taxonomy" id="408172"/>
    <lineage>
        <taxon>unclassified sequences</taxon>
        <taxon>metagenomes</taxon>
        <taxon>ecological metagenomes</taxon>
    </lineage>
</organism>
<sequence length="38" mass="3920">MDRIDTTAAVANTTIADSIRYVGSKSTYGCGSQVPGNV</sequence>
<proteinExistence type="predicted"/>
<protein>
    <submittedName>
        <fullName evidence="1">Uncharacterized protein</fullName>
    </submittedName>
</protein>
<dbReference type="AlphaFoldDB" id="A0A382Y099"/>
<reference evidence="1" key="1">
    <citation type="submission" date="2018-05" db="EMBL/GenBank/DDBJ databases">
        <authorList>
            <person name="Lanie J.A."/>
            <person name="Ng W.-L."/>
            <person name="Kazmierczak K.M."/>
            <person name="Andrzejewski T.M."/>
            <person name="Davidsen T.M."/>
            <person name="Wayne K.J."/>
            <person name="Tettelin H."/>
            <person name="Glass J.I."/>
            <person name="Rusch D."/>
            <person name="Podicherti R."/>
            <person name="Tsui H.-C.T."/>
            <person name="Winkler M.E."/>
        </authorList>
    </citation>
    <scope>NUCLEOTIDE SEQUENCE</scope>
</reference>
<gene>
    <name evidence="1" type="ORF">METZ01_LOCUS429666</name>
</gene>